<name>A0ABV8AZU0_9BACI</name>
<keyword evidence="1" id="KW-0175">Coiled coil</keyword>
<keyword evidence="4" id="KW-1185">Reference proteome</keyword>
<dbReference type="RefSeq" id="WP_377911799.1">
    <property type="nucleotide sequence ID" value="NZ_JBHRZT010000010.1"/>
</dbReference>
<accession>A0ABV8AZU0</accession>
<sequence>MDSEEITYTTGDIAKELQVSRTTIINLVKEFSLEVRKNPKNGYRYFTVEDLHHIREIQERIAKVGKEQALRDWHSPKKVTSEAKKEAQRDRELYIHESETLKQSLALQKQYNDHLSNEIQQLKSMIQGLQSSQISKEQVEQIVLEEFPSAIKDVLTEKDNQIEGLKAQMNRLEEFLSSDRDKALLDALRQSQETQKQMATAMMAESQREKKKWWQFWK</sequence>
<evidence type="ECO:0000259" key="2">
    <source>
        <dbReference type="Pfam" id="PF13411"/>
    </source>
</evidence>
<dbReference type="Proteomes" id="UP001595752">
    <property type="component" value="Unassembled WGS sequence"/>
</dbReference>
<dbReference type="EMBL" id="JBHRZT010000010">
    <property type="protein sequence ID" value="MFC3882374.1"/>
    <property type="molecule type" value="Genomic_DNA"/>
</dbReference>
<evidence type="ECO:0000256" key="1">
    <source>
        <dbReference type="SAM" id="Coils"/>
    </source>
</evidence>
<dbReference type="Pfam" id="PF13411">
    <property type="entry name" value="MerR_1"/>
    <property type="match status" value="1"/>
</dbReference>
<dbReference type="Gene3D" id="1.10.1660.10">
    <property type="match status" value="1"/>
</dbReference>
<dbReference type="InterPro" id="IPR009061">
    <property type="entry name" value="DNA-bd_dom_put_sf"/>
</dbReference>
<evidence type="ECO:0000313" key="3">
    <source>
        <dbReference type="EMBL" id="MFC3882374.1"/>
    </source>
</evidence>
<feature type="coiled-coil region" evidence="1">
    <location>
        <begin position="112"/>
        <end position="175"/>
    </location>
</feature>
<comment type="caution">
    <text evidence="3">The sequence shown here is derived from an EMBL/GenBank/DDBJ whole genome shotgun (WGS) entry which is preliminary data.</text>
</comment>
<organism evidence="3 4">
    <name type="scientific">Bacillus songklensis</name>
    <dbReference type="NCBI Taxonomy" id="1069116"/>
    <lineage>
        <taxon>Bacteria</taxon>
        <taxon>Bacillati</taxon>
        <taxon>Bacillota</taxon>
        <taxon>Bacilli</taxon>
        <taxon>Bacillales</taxon>
        <taxon>Bacillaceae</taxon>
        <taxon>Bacillus</taxon>
    </lineage>
</organism>
<reference evidence="4" key="1">
    <citation type="journal article" date="2019" name="Int. J. Syst. Evol. Microbiol.">
        <title>The Global Catalogue of Microorganisms (GCM) 10K type strain sequencing project: providing services to taxonomists for standard genome sequencing and annotation.</title>
        <authorList>
            <consortium name="The Broad Institute Genomics Platform"/>
            <consortium name="The Broad Institute Genome Sequencing Center for Infectious Disease"/>
            <person name="Wu L."/>
            <person name="Ma J."/>
        </authorList>
    </citation>
    <scope>NUCLEOTIDE SEQUENCE [LARGE SCALE GENOMIC DNA]</scope>
    <source>
        <strain evidence="4">CCUG 61889</strain>
    </source>
</reference>
<feature type="domain" description="HTH merR-type" evidence="2">
    <location>
        <begin position="8"/>
        <end position="59"/>
    </location>
</feature>
<evidence type="ECO:0000313" key="4">
    <source>
        <dbReference type="Proteomes" id="UP001595752"/>
    </source>
</evidence>
<proteinExistence type="predicted"/>
<dbReference type="SUPFAM" id="SSF46955">
    <property type="entry name" value="Putative DNA-binding domain"/>
    <property type="match status" value="1"/>
</dbReference>
<protein>
    <submittedName>
        <fullName evidence="3">DUF3967 domain-containing protein</fullName>
    </submittedName>
</protein>
<gene>
    <name evidence="3" type="ORF">ACFOU2_02055</name>
</gene>
<dbReference type="InterPro" id="IPR000551">
    <property type="entry name" value="MerR-type_HTH_dom"/>
</dbReference>